<reference evidence="2 3" key="1">
    <citation type="submission" date="2016-07" db="EMBL/GenBank/DDBJ databases">
        <title>Pervasive Adenine N6-methylation of Active Genes in Fungi.</title>
        <authorList>
            <consortium name="DOE Joint Genome Institute"/>
            <person name="Mondo S.J."/>
            <person name="Dannebaum R.O."/>
            <person name="Kuo R.C."/>
            <person name="Labutti K."/>
            <person name="Haridas S."/>
            <person name="Kuo A."/>
            <person name="Salamov A."/>
            <person name="Ahrendt S.R."/>
            <person name="Lipzen A."/>
            <person name="Sullivan W."/>
            <person name="Andreopoulos W.B."/>
            <person name="Clum A."/>
            <person name="Lindquist E."/>
            <person name="Daum C."/>
            <person name="Ramamoorthy G.K."/>
            <person name="Gryganskyi A."/>
            <person name="Culley D."/>
            <person name="Magnuson J.K."/>
            <person name="James T.Y."/>
            <person name="O'Malley M.A."/>
            <person name="Stajich J.E."/>
            <person name="Spatafora J.W."/>
            <person name="Visel A."/>
            <person name="Grigoriev I.V."/>
        </authorList>
    </citation>
    <scope>NUCLEOTIDE SEQUENCE [LARGE SCALE GENOMIC DNA]</scope>
    <source>
        <strain evidence="2 3">NRRL 2496</strain>
    </source>
</reference>
<dbReference type="EMBL" id="MCGN01000005">
    <property type="protein sequence ID" value="ORY96191.1"/>
    <property type="molecule type" value="Genomic_DNA"/>
</dbReference>
<dbReference type="InParanoid" id="A0A1X2HBM4"/>
<organism evidence="2 3">
    <name type="scientific">Syncephalastrum racemosum</name>
    <name type="common">Filamentous fungus</name>
    <dbReference type="NCBI Taxonomy" id="13706"/>
    <lineage>
        <taxon>Eukaryota</taxon>
        <taxon>Fungi</taxon>
        <taxon>Fungi incertae sedis</taxon>
        <taxon>Mucoromycota</taxon>
        <taxon>Mucoromycotina</taxon>
        <taxon>Mucoromycetes</taxon>
        <taxon>Mucorales</taxon>
        <taxon>Syncephalastraceae</taxon>
        <taxon>Syncephalastrum</taxon>
    </lineage>
</organism>
<dbReference type="OMA" id="HQHRCNG"/>
<keyword evidence="3" id="KW-1185">Reference proteome</keyword>
<accession>A0A1X2HBM4</accession>
<sequence>MDKGSTTTTTTTQASQPFPFNKHSDGPSDARQRPHRCNAHLEDFLEGLSTWPMDVAGPFKVFLQCLRSKPGQEPPRYIYDPTGK</sequence>
<name>A0A1X2HBM4_SYNRA</name>
<evidence type="ECO:0000256" key="1">
    <source>
        <dbReference type="SAM" id="MobiDB-lite"/>
    </source>
</evidence>
<proteinExistence type="predicted"/>
<dbReference type="AlphaFoldDB" id="A0A1X2HBM4"/>
<gene>
    <name evidence="2" type="ORF">BCR43DRAFT_524329</name>
</gene>
<comment type="caution">
    <text evidence="2">The sequence shown here is derived from an EMBL/GenBank/DDBJ whole genome shotgun (WGS) entry which is preliminary data.</text>
</comment>
<feature type="compositionally biased region" description="Basic and acidic residues" evidence="1">
    <location>
        <begin position="22"/>
        <end position="32"/>
    </location>
</feature>
<evidence type="ECO:0000313" key="3">
    <source>
        <dbReference type="Proteomes" id="UP000242180"/>
    </source>
</evidence>
<protein>
    <submittedName>
        <fullName evidence="2">Uncharacterized protein</fullName>
    </submittedName>
</protein>
<evidence type="ECO:0000313" key="2">
    <source>
        <dbReference type="EMBL" id="ORY96191.1"/>
    </source>
</evidence>
<feature type="compositionally biased region" description="Low complexity" evidence="1">
    <location>
        <begin position="1"/>
        <end position="12"/>
    </location>
</feature>
<dbReference type="Proteomes" id="UP000242180">
    <property type="component" value="Unassembled WGS sequence"/>
</dbReference>
<dbReference type="OrthoDB" id="5516192at2759"/>
<feature type="region of interest" description="Disordered" evidence="1">
    <location>
        <begin position="1"/>
        <end position="34"/>
    </location>
</feature>
<dbReference type="PANTHER" id="PTHR36706">
    <property type="entry name" value="UNNAMED PRODUCT"/>
    <property type="match status" value="1"/>
</dbReference>